<gene>
    <name evidence="1" type="ORF">LCGC14_0685320</name>
</gene>
<organism evidence="1">
    <name type="scientific">marine sediment metagenome</name>
    <dbReference type="NCBI Taxonomy" id="412755"/>
    <lineage>
        <taxon>unclassified sequences</taxon>
        <taxon>metagenomes</taxon>
        <taxon>ecological metagenomes</taxon>
    </lineage>
</organism>
<comment type="caution">
    <text evidence="1">The sequence shown here is derived from an EMBL/GenBank/DDBJ whole genome shotgun (WGS) entry which is preliminary data.</text>
</comment>
<protein>
    <submittedName>
        <fullName evidence="1">Uncharacterized protein</fullName>
    </submittedName>
</protein>
<dbReference type="EMBL" id="LAZR01001405">
    <property type="protein sequence ID" value="KKN45205.1"/>
    <property type="molecule type" value="Genomic_DNA"/>
</dbReference>
<dbReference type="AlphaFoldDB" id="A0A0F9QM23"/>
<proteinExistence type="predicted"/>
<reference evidence="1" key="1">
    <citation type="journal article" date="2015" name="Nature">
        <title>Complex archaea that bridge the gap between prokaryotes and eukaryotes.</title>
        <authorList>
            <person name="Spang A."/>
            <person name="Saw J.H."/>
            <person name="Jorgensen S.L."/>
            <person name="Zaremba-Niedzwiedzka K."/>
            <person name="Martijn J."/>
            <person name="Lind A.E."/>
            <person name="van Eijk R."/>
            <person name="Schleper C."/>
            <person name="Guy L."/>
            <person name="Ettema T.J."/>
        </authorList>
    </citation>
    <scope>NUCLEOTIDE SEQUENCE</scope>
</reference>
<sequence>MISWKTSKKIPLQEEIFKLKKRVAELTSLLKGNSNQDPKDLI</sequence>
<evidence type="ECO:0000313" key="1">
    <source>
        <dbReference type="EMBL" id="KKN45205.1"/>
    </source>
</evidence>
<name>A0A0F9QM23_9ZZZZ</name>
<accession>A0A0F9QM23</accession>